<sequence>MARVIIVIVTDSTLGASSIYAAATKPLSYYAAVGPTSPNHIK</sequence>
<evidence type="ECO:0000313" key="1">
    <source>
        <dbReference type="EMBL" id="PNP44103.1"/>
    </source>
</evidence>
<proteinExistence type="predicted"/>
<dbReference type="Proteomes" id="UP000236546">
    <property type="component" value="Unassembled WGS sequence"/>
</dbReference>
<dbReference type="AlphaFoldDB" id="A0A2K0TF01"/>
<comment type="caution">
    <text evidence="1">The sequence shown here is derived from an EMBL/GenBank/DDBJ whole genome shotgun (WGS) entry which is preliminary data.</text>
</comment>
<protein>
    <submittedName>
        <fullName evidence="1">Uncharacterized protein</fullName>
    </submittedName>
</protein>
<accession>A0A2K0TF01</accession>
<reference evidence="1 2" key="1">
    <citation type="submission" date="2017-02" db="EMBL/GenBank/DDBJ databases">
        <title>Genomes of Trichoderma spp. with biocontrol activity.</title>
        <authorList>
            <person name="Gardiner D."/>
            <person name="Kazan K."/>
            <person name="Vos C."/>
            <person name="Harvey P."/>
        </authorList>
    </citation>
    <scope>NUCLEOTIDE SEQUENCE [LARGE SCALE GENOMIC DNA]</scope>
    <source>
        <strain evidence="1 2">A5MH</strain>
    </source>
</reference>
<organism evidence="1 2">
    <name type="scientific">Trichoderma gamsii</name>
    <dbReference type="NCBI Taxonomy" id="398673"/>
    <lineage>
        <taxon>Eukaryota</taxon>
        <taxon>Fungi</taxon>
        <taxon>Dikarya</taxon>
        <taxon>Ascomycota</taxon>
        <taxon>Pezizomycotina</taxon>
        <taxon>Sordariomycetes</taxon>
        <taxon>Hypocreomycetidae</taxon>
        <taxon>Hypocreales</taxon>
        <taxon>Hypocreaceae</taxon>
        <taxon>Trichoderma</taxon>
    </lineage>
</organism>
<dbReference type="EMBL" id="MTYH01000036">
    <property type="protein sequence ID" value="PNP44103.1"/>
    <property type="molecule type" value="Genomic_DNA"/>
</dbReference>
<evidence type="ECO:0000313" key="2">
    <source>
        <dbReference type="Proteomes" id="UP000236546"/>
    </source>
</evidence>
<gene>
    <name evidence="1" type="ORF">TGAMA5MH_04388</name>
</gene>
<name>A0A2K0TF01_9HYPO</name>